<protein>
    <submittedName>
        <fullName evidence="1">Uncharacterized protein</fullName>
    </submittedName>
</protein>
<evidence type="ECO:0000313" key="2">
    <source>
        <dbReference type="Proteomes" id="UP000270094"/>
    </source>
</evidence>
<proteinExistence type="predicted"/>
<name>A0A3P7LWD6_STRVU</name>
<sequence length="48" mass="5797">MRVANTRSHNLLWCQEIHKKTVTRLDQHSVMELIRLLLRLWIMGTLLQ</sequence>
<evidence type="ECO:0000313" key="1">
    <source>
        <dbReference type="EMBL" id="VDM83452.1"/>
    </source>
</evidence>
<organism evidence="1 2">
    <name type="scientific">Strongylus vulgaris</name>
    <name type="common">Blood worm</name>
    <dbReference type="NCBI Taxonomy" id="40348"/>
    <lineage>
        <taxon>Eukaryota</taxon>
        <taxon>Metazoa</taxon>
        <taxon>Ecdysozoa</taxon>
        <taxon>Nematoda</taxon>
        <taxon>Chromadorea</taxon>
        <taxon>Rhabditida</taxon>
        <taxon>Rhabditina</taxon>
        <taxon>Rhabditomorpha</taxon>
        <taxon>Strongyloidea</taxon>
        <taxon>Strongylidae</taxon>
        <taxon>Strongylus</taxon>
    </lineage>
</organism>
<dbReference type="Proteomes" id="UP000270094">
    <property type="component" value="Unassembled WGS sequence"/>
</dbReference>
<reference evidence="1 2" key="1">
    <citation type="submission" date="2018-11" db="EMBL/GenBank/DDBJ databases">
        <authorList>
            <consortium name="Pathogen Informatics"/>
        </authorList>
    </citation>
    <scope>NUCLEOTIDE SEQUENCE [LARGE SCALE GENOMIC DNA]</scope>
</reference>
<accession>A0A3P7LWD6</accession>
<dbReference type="EMBL" id="UYYB01123175">
    <property type="protein sequence ID" value="VDM83452.1"/>
    <property type="molecule type" value="Genomic_DNA"/>
</dbReference>
<gene>
    <name evidence="1" type="ORF">SVUK_LOCUS18450</name>
</gene>
<dbReference type="AlphaFoldDB" id="A0A3P7LWD6"/>
<keyword evidence="2" id="KW-1185">Reference proteome</keyword>